<dbReference type="EMBL" id="MN739054">
    <property type="protein sequence ID" value="QHS86381.1"/>
    <property type="molecule type" value="Genomic_DNA"/>
</dbReference>
<proteinExistence type="predicted"/>
<sequence>MKNFHYHNTEKRMRAGKHITRKVIIKGGCGYKSVTIKGGKRNHTVKRHLNKTEIEKIRKGKFIKGLFKDCKSGNC</sequence>
<organism evidence="1">
    <name type="scientific">viral metagenome</name>
    <dbReference type="NCBI Taxonomy" id="1070528"/>
    <lineage>
        <taxon>unclassified sequences</taxon>
        <taxon>metagenomes</taxon>
        <taxon>organismal metagenomes</taxon>
    </lineage>
</organism>
<name>A0A6C0B3L1_9ZZZZ</name>
<reference evidence="1" key="1">
    <citation type="journal article" date="2020" name="Nature">
        <title>Giant virus diversity and host interactions through global metagenomics.</title>
        <authorList>
            <person name="Schulz F."/>
            <person name="Roux S."/>
            <person name="Paez-Espino D."/>
            <person name="Jungbluth S."/>
            <person name="Walsh D.A."/>
            <person name="Denef V.J."/>
            <person name="McMahon K.D."/>
            <person name="Konstantinidis K.T."/>
            <person name="Eloe-Fadrosh E.A."/>
            <person name="Kyrpides N.C."/>
            <person name="Woyke T."/>
        </authorList>
    </citation>
    <scope>NUCLEOTIDE SEQUENCE</scope>
    <source>
        <strain evidence="1">GVMAG-M-3300009187-29</strain>
    </source>
</reference>
<dbReference type="AlphaFoldDB" id="A0A6C0B3L1"/>
<protein>
    <submittedName>
        <fullName evidence="1">Uncharacterized protein</fullName>
    </submittedName>
</protein>
<accession>A0A6C0B3L1</accession>
<evidence type="ECO:0000313" key="1">
    <source>
        <dbReference type="EMBL" id="QHS86381.1"/>
    </source>
</evidence>